<accession>A0A0G2HRH2</accession>
<protein>
    <submittedName>
        <fullName evidence="4">Putative nad dependent epimerase dehydratase</fullName>
    </submittedName>
</protein>
<dbReference type="STRING" id="1214573.A0A0G2HRH2"/>
<dbReference type="SUPFAM" id="SSF51735">
    <property type="entry name" value="NAD(P)-binding Rossmann-fold domains"/>
    <property type="match status" value="1"/>
</dbReference>
<organism evidence="4 5">
    <name type="scientific">Diaporthe ampelina</name>
    <dbReference type="NCBI Taxonomy" id="1214573"/>
    <lineage>
        <taxon>Eukaryota</taxon>
        <taxon>Fungi</taxon>
        <taxon>Dikarya</taxon>
        <taxon>Ascomycota</taxon>
        <taxon>Pezizomycotina</taxon>
        <taxon>Sordariomycetes</taxon>
        <taxon>Sordariomycetidae</taxon>
        <taxon>Diaporthales</taxon>
        <taxon>Diaporthaceae</taxon>
        <taxon>Diaporthe</taxon>
    </lineage>
</organism>
<reference evidence="4 5" key="2">
    <citation type="submission" date="2015-05" db="EMBL/GenBank/DDBJ databases">
        <authorList>
            <person name="Morales-Cruz A."/>
            <person name="Amrine K.C."/>
            <person name="Cantu D."/>
        </authorList>
    </citation>
    <scope>NUCLEOTIDE SEQUENCE [LARGE SCALE GENOMIC DNA]</scope>
    <source>
        <strain evidence="4">DA912</strain>
    </source>
</reference>
<proteinExistence type="inferred from homology"/>
<dbReference type="InterPro" id="IPR036291">
    <property type="entry name" value="NAD(P)-bd_dom_sf"/>
</dbReference>
<dbReference type="PANTHER" id="PTHR15020">
    <property type="entry name" value="FLAVIN REDUCTASE-RELATED"/>
    <property type="match status" value="1"/>
</dbReference>
<feature type="domain" description="NAD(P)-binding" evidence="3">
    <location>
        <begin position="218"/>
        <end position="431"/>
    </location>
</feature>
<comment type="caution">
    <text evidence="4">The sequence shown here is derived from an EMBL/GenBank/DDBJ whole genome shotgun (WGS) entry which is preliminary data.</text>
</comment>
<dbReference type="PANTHER" id="PTHR15020:SF50">
    <property type="entry name" value="UPF0659 PROTEIN YMR090W"/>
    <property type="match status" value="1"/>
</dbReference>
<evidence type="ECO:0000313" key="4">
    <source>
        <dbReference type="EMBL" id="KKY37448.1"/>
    </source>
</evidence>
<dbReference type="Proteomes" id="UP000034680">
    <property type="component" value="Unassembled WGS sequence"/>
</dbReference>
<evidence type="ECO:0000256" key="2">
    <source>
        <dbReference type="SAM" id="Phobius"/>
    </source>
</evidence>
<evidence type="ECO:0000313" key="5">
    <source>
        <dbReference type="Proteomes" id="UP000034680"/>
    </source>
</evidence>
<gene>
    <name evidence="4" type="ORF">UCDDA912_g02502</name>
</gene>
<reference evidence="4 5" key="1">
    <citation type="submission" date="2015-05" db="EMBL/GenBank/DDBJ databases">
        <title>Distinctive expansion of gene families associated with plant cell wall degradation and secondary metabolism in the genomes of grapevine trunk pathogens.</title>
        <authorList>
            <person name="Lawrence D.P."/>
            <person name="Travadon R."/>
            <person name="Rolshausen P.E."/>
            <person name="Baumgartner K."/>
        </authorList>
    </citation>
    <scope>NUCLEOTIDE SEQUENCE [LARGE SCALE GENOMIC DNA]</scope>
    <source>
        <strain evidence="4">DA912</strain>
    </source>
</reference>
<evidence type="ECO:0000259" key="3">
    <source>
        <dbReference type="Pfam" id="PF13460"/>
    </source>
</evidence>
<keyword evidence="2" id="KW-0812">Transmembrane</keyword>
<dbReference type="AlphaFoldDB" id="A0A0G2HRH2"/>
<dbReference type="Pfam" id="PF13460">
    <property type="entry name" value="NAD_binding_10"/>
    <property type="match status" value="1"/>
</dbReference>
<dbReference type="Gene3D" id="3.40.50.720">
    <property type="entry name" value="NAD(P)-binding Rossmann-like Domain"/>
    <property type="match status" value="1"/>
</dbReference>
<comment type="similarity">
    <text evidence="1">Belongs to the avfA family.</text>
</comment>
<keyword evidence="2" id="KW-1133">Transmembrane helix</keyword>
<keyword evidence="5" id="KW-1185">Reference proteome</keyword>
<feature type="transmembrane region" description="Helical" evidence="2">
    <location>
        <begin position="54"/>
        <end position="75"/>
    </location>
</feature>
<dbReference type="InterPro" id="IPR016040">
    <property type="entry name" value="NAD(P)-bd_dom"/>
</dbReference>
<evidence type="ECO:0000256" key="1">
    <source>
        <dbReference type="ARBA" id="ARBA00038376"/>
    </source>
</evidence>
<dbReference type="EMBL" id="LCUC01000084">
    <property type="protein sequence ID" value="KKY37448.1"/>
    <property type="molecule type" value="Genomic_DNA"/>
</dbReference>
<dbReference type="OrthoDB" id="10254604at2759"/>
<name>A0A0G2HRH2_9PEZI</name>
<sequence>MTSTCWVIMPHFPFLDEKTMAYMYNDEEYGFDYIMTNQNGRCQPSGTYKWGFSFLQAFIAMLILWLWTLSVYIIGLKAHLKLSSRGPYEIPNRYKAAVRLSRSIAVDFGDVYKATTMTNKEFSTHVSRSLRGGRVGGDPAMALGKYSFRSSLKDWVARERIGYALGRARFSVATSGCGGSIPCSTFGSGALATAKLNLFHNEHHHQGIIMSKHVLVLGGHGKISQLLTPILLKKSWTVTSIIRTEEQVPAIKKLGESLQGKLNVLVRSIEEVKSESQAKSILDEVKPDYVFWSAGAGGRGGAERTFAVDRDAAIHFIKASASTPSITRFLNISYLDSRRNKPSWWNDDDWKAAEEVNHKILPNYYIAKLAADEALYRESAGRGSDFVGINLRPGTLTTDPAGRVELGKTKTSRGKVSREAVAQVSAALLEADGVRNSWIDLLDGDEDIGAAVQRVVRDGVDAAEEDPVYKS</sequence>
<keyword evidence="2" id="KW-0472">Membrane</keyword>